<name>A0A8J2V4W4_9PROT</name>
<gene>
    <name evidence="2" type="ORF">GCM10011342_08050</name>
</gene>
<dbReference type="RefSeq" id="WP_188159994.1">
    <property type="nucleotide sequence ID" value="NZ_BMGH01000001.1"/>
</dbReference>
<dbReference type="AlphaFoldDB" id="A0A8J2V4W4"/>
<evidence type="ECO:0000256" key="1">
    <source>
        <dbReference type="SAM" id="SignalP"/>
    </source>
</evidence>
<reference evidence="2" key="2">
    <citation type="submission" date="2020-09" db="EMBL/GenBank/DDBJ databases">
        <authorList>
            <person name="Sun Q."/>
            <person name="Zhou Y."/>
        </authorList>
    </citation>
    <scope>NUCLEOTIDE SEQUENCE</scope>
    <source>
        <strain evidence="2">CGMCC 1.12921</strain>
    </source>
</reference>
<dbReference type="Pfam" id="PF04338">
    <property type="entry name" value="DUF481"/>
    <property type="match status" value="1"/>
</dbReference>
<dbReference type="InterPro" id="IPR007433">
    <property type="entry name" value="DUF481"/>
</dbReference>
<sequence>MRGNHSAAFVCAALVVFGAGNALATDEDGGEDAVQWSGEVEASASATTGNTENTQLGLKAKFKRQAGRFIHVLAGNVNYAEQVAHDEEGKEFAKRTQDRWMASYQIDAQLRDRTHGYVRAQYDEDQFSGFNKRWFVGVGLGQDVIANEQVTWSVEAGPGYRWSELADTPSIPGAPRARHEFAAYADSDFNLQLRENVSVEQNANVTYADSNTTYDTAVGLKTKLTETLSSKVSYQVKYETDPPDGRENKDTMLKASLLLGF</sequence>
<proteinExistence type="predicted"/>
<dbReference type="EMBL" id="BMGH01000001">
    <property type="protein sequence ID" value="GGD01418.1"/>
    <property type="molecule type" value="Genomic_DNA"/>
</dbReference>
<feature type="chain" id="PRO_5035146097" description="DUF481 domain-containing protein" evidence="1">
    <location>
        <begin position="25"/>
        <end position="261"/>
    </location>
</feature>
<reference evidence="2" key="1">
    <citation type="journal article" date="2014" name="Int. J. Syst. Evol. Microbiol.">
        <title>Complete genome sequence of Corynebacterium casei LMG S-19264T (=DSM 44701T), isolated from a smear-ripened cheese.</title>
        <authorList>
            <consortium name="US DOE Joint Genome Institute (JGI-PGF)"/>
            <person name="Walter F."/>
            <person name="Albersmeier A."/>
            <person name="Kalinowski J."/>
            <person name="Ruckert C."/>
        </authorList>
    </citation>
    <scope>NUCLEOTIDE SEQUENCE</scope>
    <source>
        <strain evidence="2">CGMCC 1.12921</strain>
    </source>
</reference>
<comment type="caution">
    <text evidence="2">The sequence shown here is derived from an EMBL/GenBank/DDBJ whole genome shotgun (WGS) entry which is preliminary data.</text>
</comment>
<evidence type="ECO:0000313" key="3">
    <source>
        <dbReference type="Proteomes" id="UP000613582"/>
    </source>
</evidence>
<evidence type="ECO:0008006" key="4">
    <source>
        <dbReference type="Google" id="ProtNLM"/>
    </source>
</evidence>
<protein>
    <recommendedName>
        <fullName evidence="4">DUF481 domain-containing protein</fullName>
    </recommendedName>
</protein>
<keyword evidence="3" id="KW-1185">Reference proteome</keyword>
<keyword evidence="1" id="KW-0732">Signal</keyword>
<dbReference type="Proteomes" id="UP000613582">
    <property type="component" value="Unassembled WGS sequence"/>
</dbReference>
<organism evidence="2 3">
    <name type="scientific">Aquisalinus flavus</name>
    <dbReference type="NCBI Taxonomy" id="1526572"/>
    <lineage>
        <taxon>Bacteria</taxon>
        <taxon>Pseudomonadati</taxon>
        <taxon>Pseudomonadota</taxon>
        <taxon>Alphaproteobacteria</taxon>
        <taxon>Parvularculales</taxon>
        <taxon>Parvularculaceae</taxon>
        <taxon>Aquisalinus</taxon>
    </lineage>
</organism>
<accession>A0A8J2V4W4</accession>
<evidence type="ECO:0000313" key="2">
    <source>
        <dbReference type="EMBL" id="GGD01418.1"/>
    </source>
</evidence>
<feature type="signal peptide" evidence="1">
    <location>
        <begin position="1"/>
        <end position="24"/>
    </location>
</feature>